<evidence type="ECO:0000313" key="3">
    <source>
        <dbReference type="Proteomes" id="UP000504633"/>
    </source>
</evidence>
<evidence type="ECO:0000259" key="2">
    <source>
        <dbReference type="PROSITE" id="PS50097"/>
    </source>
</evidence>
<dbReference type="AlphaFoldDB" id="A0A6J2STP2"/>
<dbReference type="Gene3D" id="3.30.710.10">
    <property type="entry name" value="Potassium Channel Kv1.1, Chain A"/>
    <property type="match status" value="1"/>
</dbReference>
<evidence type="ECO:0000313" key="4">
    <source>
        <dbReference type="RefSeq" id="XP_030079596.1"/>
    </source>
</evidence>
<dbReference type="SUPFAM" id="SSF54695">
    <property type="entry name" value="POZ domain"/>
    <property type="match status" value="1"/>
</dbReference>
<evidence type="ECO:0000313" key="5">
    <source>
        <dbReference type="RefSeq" id="XP_030079597.1"/>
    </source>
</evidence>
<dbReference type="RefSeq" id="XP_030079596.1">
    <property type="nucleotide sequence ID" value="XM_030223736.1"/>
</dbReference>
<dbReference type="KEGG" id="dhe:111598379"/>
<gene>
    <name evidence="4 5" type="primary">LOC111598379</name>
</gene>
<feature type="region of interest" description="Disordered" evidence="1">
    <location>
        <begin position="1032"/>
        <end position="1061"/>
    </location>
</feature>
<accession>A0A6J2STP2</accession>
<dbReference type="OMA" id="RHLCEPP"/>
<dbReference type="Proteomes" id="UP000504633">
    <property type="component" value="Unplaced"/>
</dbReference>
<dbReference type="PROSITE" id="PS50097">
    <property type="entry name" value="BTB"/>
    <property type="match status" value="1"/>
</dbReference>
<dbReference type="OrthoDB" id="684045at2759"/>
<proteinExistence type="predicted"/>
<keyword evidence="3" id="KW-1185">Reference proteome</keyword>
<feature type="domain" description="BTB" evidence="2">
    <location>
        <begin position="875"/>
        <end position="931"/>
    </location>
</feature>
<dbReference type="PANTHER" id="PTHR24413">
    <property type="entry name" value="SPECKLE-TYPE POZ PROTEIN"/>
    <property type="match status" value="1"/>
</dbReference>
<dbReference type="Pfam" id="PF00651">
    <property type="entry name" value="BTB"/>
    <property type="match status" value="1"/>
</dbReference>
<protein>
    <submittedName>
        <fullName evidence="4 5">Uncharacterized protein LOC111598379</fullName>
    </submittedName>
</protein>
<dbReference type="GeneID" id="111598379"/>
<evidence type="ECO:0000256" key="1">
    <source>
        <dbReference type="SAM" id="MobiDB-lite"/>
    </source>
</evidence>
<dbReference type="SMART" id="SM00225">
    <property type="entry name" value="BTB"/>
    <property type="match status" value="1"/>
</dbReference>
<reference evidence="4 5" key="1">
    <citation type="submission" date="2025-04" db="UniProtKB">
        <authorList>
            <consortium name="RefSeq"/>
        </authorList>
    </citation>
    <scope>IDENTIFICATION</scope>
    <source>
        <strain evidence="4 5">15085-1641.00</strain>
        <tissue evidence="4 5">Whole body</tissue>
    </source>
</reference>
<feature type="compositionally biased region" description="Basic residues" evidence="1">
    <location>
        <begin position="1037"/>
        <end position="1055"/>
    </location>
</feature>
<dbReference type="CDD" id="cd18186">
    <property type="entry name" value="BTB_POZ_ZBTB_KLHL-like"/>
    <property type="match status" value="1"/>
</dbReference>
<dbReference type="InterPro" id="IPR000210">
    <property type="entry name" value="BTB/POZ_dom"/>
</dbReference>
<sequence>MALEHTFLGTWEIISCKFEGMRELSGLEGIKFRLDDTSDITWYNDLVSPLPEITDSSTCYDSARILFSCETFDVHEANPRLVFGAFDGHSIEFNTSTIMPTDSLILSCENWYSLECKRLQNDRANGQENQFSFGEALLDPYFSDVLVKSGTGLEYALHSSILRLNGFDCSMCTNNTLFSTSQNLQPLRLISNTSNTNPIKISIAIVDAGKKQTKKFHDISLSSVYMQPICDYQLLTPNTGLEAQRVHHFSSSFSCLSNGNEKDSPGTFCDIDVGLLRMKGGGLRRFPSTSHSDSHLESSQIECKNIFNFCQESMLLPMSSSNPQNDSSTANLAICNTRRPPLSPYRARSPFPFINSMDTPPSSPLTPVGVLFNLSTFLLNPILHWLYTESLLPEMDEDVCEKLINFCEAQPSLTKLVPPARTYLRLLQLKKFVVNITMDLHNILNRLIQYLDPATISHTPALLYATFQNGFRECAIGCAKVLQFCKIFIKDATHLSRYQKNEIVKFVRTRIPIFMSQVLQLLRNALEIFIGLSIYEKEELVNYLVPEIESTLLILTTVIEEIKKSLGTMCKNLNCTHLDRTQKQQHLNDDIAMQQRFVNGVIMSPRPRHGPPVGSALYDNHSEQRIGFAENDLKFVLYMYEVRKMRDIYGRITTALEIIKDKKSTFCEMDIFSKRSTIKQNLEKLIVDIPAYISTIENLSDRLDDKLGWKQFKFCFKLATSQINGVFVKLLDHKSALREAIEEICKVVRKQEFLKSIIELGFLEPSNQLQHDLKLADQENNLDLGQSSSKTMPTNQYYDYRNFKLNLIRHLCEPPIAAQSNLSKNALRLLHSAQMADMEFEVHTYASSTISDRSWATLMATHTELKNVSLQIHSFKAHRVIVAARCEWFKKALMSGMKESINRKVIITDTSPVIFRRLLLYIYGAPIDRTVGADQICELMLLADRYSIDNLKEICENTLNSLIDEDSVVCLLGIADRYVATVLKSSCISFLSQHAYLTKSEIFKELPQVLQLEVIDLVNWFGRASEPWDSYNFKPRSSSRHSLKSTSKSHSRSRKSSPSFM</sequence>
<dbReference type="RefSeq" id="XP_030079597.1">
    <property type="nucleotide sequence ID" value="XM_030223737.1"/>
</dbReference>
<dbReference type="InterPro" id="IPR011333">
    <property type="entry name" value="SKP1/BTB/POZ_sf"/>
</dbReference>
<organism evidence="3 5">
    <name type="scientific">Drosophila hydei</name>
    <name type="common">Fruit fly</name>
    <dbReference type="NCBI Taxonomy" id="7224"/>
    <lineage>
        <taxon>Eukaryota</taxon>
        <taxon>Metazoa</taxon>
        <taxon>Ecdysozoa</taxon>
        <taxon>Arthropoda</taxon>
        <taxon>Hexapoda</taxon>
        <taxon>Insecta</taxon>
        <taxon>Pterygota</taxon>
        <taxon>Neoptera</taxon>
        <taxon>Endopterygota</taxon>
        <taxon>Diptera</taxon>
        <taxon>Brachycera</taxon>
        <taxon>Muscomorpha</taxon>
        <taxon>Ephydroidea</taxon>
        <taxon>Drosophilidae</taxon>
        <taxon>Drosophila</taxon>
    </lineage>
</organism>
<name>A0A6J2STP2_DROHY</name>